<dbReference type="PANTHER" id="PTHR11941">
    <property type="entry name" value="ENOYL-COA HYDRATASE-RELATED"/>
    <property type="match status" value="1"/>
</dbReference>
<dbReference type="Pfam" id="PF00378">
    <property type="entry name" value="ECH_1"/>
    <property type="match status" value="1"/>
</dbReference>
<dbReference type="SUPFAM" id="SSF52096">
    <property type="entry name" value="ClpP/crotonase"/>
    <property type="match status" value="1"/>
</dbReference>
<proteinExistence type="inferred from homology"/>
<comment type="similarity">
    <text evidence="1 3">Belongs to the enoyl-CoA hydratase/isomerase family.</text>
</comment>
<keyword evidence="5" id="KW-1185">Reference proteome</keyword>
<gene>
    <name evidence="4" type="ORF">GPA22_03030</name>
</gene>
<dbReference type="InterPro" id="IPR018376">
    <property type="entry name" value="Enoyl-CoA_hyd/isom_CS"/>
</dbReference>
<dbReference type="Gene3D" id="1.10.12.10">
    <property type="entry name" value="Lyase 2-enoyl-coa Hydratase, Chain A, domain 2"/>
    <property type="match status" value="1"/>
</dbReference>
<evidence type="ECO:0000256" key="2">
    <source>
        <dbReference type="ARBA" id="ARBA00023239"/>
    </source>
</evidence>
<dbReference type="Proteomes" id="UP000623795">
    <property type="component" value="Unassembled WGS sequence"/>
</dbReference>
<dbReference type="PROSITE" id="PS00166">
    <property type="entry name" value="ENOYL_COA_HYDRATASE"/>
    <property type="match status" value="1"/>
</dbReference>
<dbReference type="PANTHER" id="PTHR11941:SF54">
    <property type="entry name" value="ENOYL-COA HYDRATASE, MITOCHONDRIAL"/>
    <property type="match status" value="1"/>
</dbReference>
<reference evidence="4 5" key="1">
    <citation type="submission" date="2019-12" db="EMBL/GenBank/DDBJ databases">
        <title>Comparative genomics gives insights into the taxonomy of the Azoarcus-Aromatoleum group and reveals separate origins of nif in the plant-associated Azoarcus and non-plant-associated Aromatoleum sub-groups.</title>
        <authorList>
            <person name="Lafos M."/>
            <person name="Maluk M."/>
            <person name="Batista M."/>
            <person name="Junghare M."/>
            <person name="Carmona M."/>
            <person name="Faoro H."/>
            <person name="Cruz L.M."/>
            <person name="Battistoni F."/>
            <person name="De Souza E."/>
            <person name="Pedrosa F."/>
            <person name="Chen W.-M."/>
            <person name="Poole P.S."/>
            <person name="Dixon R.A."/>
            <person name="James E.K."/>
        </authorList>
    </citation>
    <scope>NUCLEOTIDE SEQUENCE [LARGE SCALE GENOMIC DNA]</scope>
    <source>
        <strain evidence="4 5">Td21</strain>
    </source>
</reference>
<name>A0ABX1PTC5_9RHOO</name>
<protein>
    <submittedName>
        <fullName evidence="4">Enoyl-CoA hydratase</fullName>
    </submittedName>
</protein>
<evidence type="ECO:0000256" key="3">
    <source>
        <dbReference type="RuleBase" id="RU003707"/>
    </source>
</evidence>
<comment type="caution">
    <text evidence="4">The sequence shown here is derived from an EMBL/GenBank/DDBJ whole genome shotgun (WGS) entry which is preliminary data.</text>
</comment>
<sequence length="259" mass="27707">MSSAQFQFITYGVADGLATLTINRPPFNVLDIPTMEEMNVALDRCLADNSVKLLMITGAGEKAFSAGVEVADHTPDKVDRMIEVFHGIFRRMQQLPIPTLAAVNGVALGGGMEVAIACDMLVAASNAKFGQPEIKLAVFPPIAAVLLPRLVPPARALELLLGGENIGADEAKAIGLVNRVFAKESFAADVQGFVAPFLTLSRAALASTRKTIRAVADKPFAAALDTAENIYLKELMNTDDAKEGLAAFLEKRKPVWRNT</sequence>
<dbReference type="EMBL" id="WTVN01000003">
    <property type="protein sequence ID" value="NMG42709.1"/>
    <property type="molecule type" value="Genomic_DNA"/>
</dbReference>
<evidence type="ECO:0000313" key="4">
    <source>
        <dbReference type="EMBL" id="NMG42709.1"/>
    </source>
</evidence>
<dbReference type="InterPro" id="IPR014748">
    <property type="entry name" value="Enoyl-CoA_hydra_C"/>
</dbReference>
<dbReference type="RefSeq" id="WP_169254632.1">
    <property type="nucleotide sequence ID" value="NZ_WTVN01000003.1"/>
</dbReference>
<dbReference type="InterPro" id="IPR001753">
    <property type="entry name" value="Enoyl-CoA_hydra/iso"/>
</dbReference>
<evidence type="ECO:0000313" key="5">
    <source>
        <dbReference type="Proteomes" id="UP000623795"/>
    </source>
</evidence>
<organism evidence="4 5">
    <name type="scientific">Aromatoleum toluvorans</name>
    <dbReference type="NCBI Taxonomy" id="92002"/>
    <lineage>
        <taxon>Bacteria</taxon>
        <taxon>Pseudomonadati</taxon>
        <taxon>Pseudomonadota</taxon>
        <taxon>Betaproteobacteria</taxon>
        <taxon>Rhodocyclales</taxon>
        <taxon>Rhodocyclaceae</taxon>
        <taxon>Aromatoleum</taxon>
    </lineage>
</organism>
<evidence type="ECO:0000256" key="1">
    <source>
        <dbReference type="ARBA" id="ARBA00005254"/>
    </source>
</evidence>
<dbReference type="InterPro" id="IPR029045">
    <property type="entry name" value="ClpP/crotonase-like_dom_sf"/>
</dbReference>
<dbReference type="CDD" id="cd06558">
    <property type="entry name" value="crotonase-like"/>
    <property type="match status" value="1"/>
</dbReference>
<dbReference type="Gene3D" id="3.90.226.10">
    <property type="entry name" value="2-enoyl-CoA Hydratase, Chain A, domain 1"/>
    <property type="match status" value="1"/>
</dbReference>
<accession>A0ABX1PTC5</accession>
<keyword evidence="2" id="KW-0456">Lyase</keyword>